<evidence type="ECO:0000313" key="1">
    <source>
        <dbReference type="EMBL" id="RXK57496.1"/>
    </source>
</evidence>
<organism evidence="1 2">
    <name type="scientific">Lacibacter luteus</name>
    <dbReference type="NCBI Taxonomy" id="2508719"/>
    <lineage>
        <taxon>Bacteria</taxon>
        <taxon>Pseudomonadati</taxon>
        <taxon>Bacteroidota</taxon>
        <taxon>Chitinophagia</taxon>
        <taxon>Chitinophagales</taxon>
        <taxon>Chitinophagaceae</taxon>
        <taxon>Lacibacter</taxon>
    </lineage>
</organism>
<reference evidence="1 2" key="1">
    <citation type="submission" date="2019-01" db="EMBL/GenBank/DDBJ databases">
        <title>Lacibacter sp. strain TTM-7.</title>
        <authorList>
            <person name="Chen W.-M."/>
        </authorList>
    </citation>
    <scope>NUCLEOTIDE SEQUENCE [LARGE SCALE GENOMIC DNA]</scope>
    <source>
        <strain evidence="1 2">TTM-7</strain>
    </source>
</reference>
<protein>
    <submittedName>
        <fullName evidence="1">Uncharacterized protein</fullName>
    </submittedName>
</protein>
<dbReference type="Proteomes" id="UP000290204">
    <property type="component" value="Unassembled WGS sequence"/>
</dbReference>
<dbReference type="AlphaFoldDB" id="A0A4Q1CD68"/>
<sequence>MKGLATILFLTFTVISYGQDTASNELKPTPTGFVKYSLNKRLSFFPFTSAKQIKLVSFHLQDDAIKGQQRRSYSIPLLNGKVDLSKLTDVVELNSSQIDSLTDILYNDCSKWTLIEQSKVMCYMPRNAIVFYNQKNEPFEYIEICFECLGFKTSSNEIISPDKCDIMFKELQLLFERYGLSTKMSNK</sequence>
<gene>
    <name evidence="1" type="ORF">ESA94_20815</name>
</gene>
<name>A0A4Q1CD68_9BACT</name>
<accession>A0A4Q1CD68</accession>
<comment type="caution">
    <text evidence="1">The sequence shown here is derived from an EMBL/GenBank/DDBJ whole genome shotgun (WGS) entry which is preliminary data.</text>
</comment>
<dbReference type="EMBL" id="SDHW01000010">
    <property type="protein sequence ID" value="RXK57496.1"/>
    <property type="molecule type" value="Genomic_DNA"/>
</dbReference>
<keyword evidence="2" id="KW-1185">Reference proteome</keyword>
<dbReference type="OrthoDB" id="656959at2"/>
<proteinExistence type="predicted"/>
<evidence type="ECO:0000313" key="2">
    <source>
        <dbReference type="Proteomes" id="UP000290204"/>
    </source>
</evidence>